<evidence type="ECO:0000313" key="5">
    <source>
        <dbReference type="EMBL" id="MFC4831682.1"/>
    </source>
</evidence>
<dbReference type="SUPFAM" id="SSF53822">
    <property type="entry name" value="Periplasmic binding protein-like I"/>
    <property type="match status" value="1"/>
</dbReference>
<gene>
    <name evidence="5" type="ORF">ACFPEL_04600</name>
</gene>
<dbReference type="RefSeq" id="WP_274188679.1">
    <property type="nucleotide sequence ID" value="NZ_BAABHN010000008.1"/>
</dbReference>
<dbReference type="CDD" id="cd06279">
    <property type="entry name" value="PBP1_LacI-like"/>
    <property type="match status" value="1"/>
</dbReference>
<keyword evidence="1" id="KW-0805">Transcription regulation</keyword>
<dbReference type="EMBL" id="JBHSIM010000008">
    <property type="protein sequence ID" value="MFC4831682.1"/>
    <property type="molecule type" value="Genomic_DNA"/>
</dbReference>
<protein>
    <submittedName>
        <fullName evidence="5">LacI family DNA-binding transcriptional regulator</fullName>
    </submittedName>
</protein>
<evidence type="ECO:0000256" key="2">
    <source>
        <dbReference type="ARBA" id="ARBA00023125"/>
    </source>
</evidence>
<dbReference type="CDD" id="cd01392">
    <property type="entry name" value="HTH_LacI"/>
    <property type="match status" value="1"/>
</dbReference>
<dbReference type="InterPro" id="IPR000843">
    <property type="entry name" value="HTH_LacI"/>
</dbReference>
<evidence type="ECO:0000259" key="4">
    <source>
        <dbReference type="PROSITE" id="PS50932"/>
    </source>
</evidence>
<keyword evidence="6" id="KW-1185">Reference proteome</keyword>
<dbReference type="Proteomes" id="UP001595909">
    <property type="component" value="Unassembled WGS sequence"/>
</dbReference>
<feature type="domain" description="HTH lacI-type" evidence="4">
    <location>
        <begin position="11"/>
        <end position="66"/>
    </location>
</feature>
<proteinExistence type="predicted"/>
<dbReference type="PANTHER" id="PTHR30146">
    <property type="entry name" value="LACI-RELATED TRANSCRIPTIONAL REPRESSOR"/>
    <property type="match status" value="1"/>
</dbReference>
<dbReference type="InterPro" id="IPR046335">
    <property type="entry name" value="LacI/GalR-like_sensor"/>
</dbReference>
<accession>A0ABV9REA8</accession>
<dbReference type="Gene3D" id="1.10.260.40">
    <property type="entry name" value="lambda repressor-like DNA-binding domains"/>
    <property type="match status" value="1"/>
</dbReference>
<sequence>METGGRAGGRVTLATVASALGVSRATVSNAYNHPERLSPRLRSRVLRTAGELGYAGPDPLAATLSRGRVNALGLVYEDPMSFAFSDPAAVLFLQGVSEVCEREDLALVLISGGPGSAVARVALVDGVICYCDIPVDGKLAAIVERGLPFVVVDGPQVPGAGHVGIEDRAGAAAAARHLIDLGHTRLGVVALPLVDDEWEGTADLDRQDRARYRASRERLLGYQDAVGAAGLGWSAVPVEERSPYGRDAGRRAAAALLARRPRPTALLAMSDELALGAMAAAADAGLSVPGDVAIVGFDDVPAAADAHPALTTVRQPHREKGRRAAELLLRRGSPGPAGDEHRLPVELVVRASTGPPPGR</sequence>
<keyword evidence="3" id="KW-0804">Transcription</keyword>
<dbReference type="SMART" id="SM00354">
    <property type="entry name" value="HTH_LACI"/>
    <property type="match status" value="1"/>
</dbReference>
<organism evidence="5 6">
    <name type="scientific">Actinomycetospora chibensis</name>
    <dbReference type="NCBI Taxonomy" id="663606"/>
    <lineage>
        <taxon>Bacteria</taxon>
        <taxon>Bacillati</taxon>
        <taxon>Actinomycetota</taxon>
        <taxon>Actinomycetes</taxon>
        <taxon>Pseudonocardiales</taxon>
        <taxon>Pseudonocardiaceae</taxon>
        <taxon>Actinomycetospora</taxon>
    </lineage>
</organism>
<dbReference type="Pfam" id="PF13377">
    <property type="entry name" value="Peripla_BP_3"/>
    <property type="match status" value="1"/>
</dbReference>
<dbReference type="SUPFAM" id="SSF47413">
    <property type="entry name" value="lambda repressor-like DNA-binding domains"/>
    <property type="match status" value="1"/>
</dbReference>
<evidence type="ECO:0000313" key="6">
    <source>
        <dbReference type="Proteomes" id="UP001595909"/>
    </source>
</evidence>
<comment type="caution">
    <text evidence="5">The sequence shown here is derived from an EMBL/GenBank/DDBJ whole genome shotgun (WGS) entry which is preliminary data.</text>
</comment>
<dbReference type="InterPro" id="IPR028082">
    <property type="entry name" value="Peripla_BP_I"/>
</dbReference>
<evidence type="ECO:0000256" key="1">
    <source>
        <dbReference type="ARBA" id="ARBA00023015"/>
    </source>
</evidence>
<reference evidence="6" key="1">
    <citation type="journal article" date="2019" name="Int. J. Syst. Evol. Microbiol.">
        <title>The Global Catalogue of Microorganisms (GCM) 10K type strain sequencing project: providing services to taxonomists for standard genome sequencing and annotation.</title>
        <authorList>
            <consortium name="The Broad Institute Genomics Platform"/>
            <consortium name="The Broad Institute Genome Sequencing Center for Infectious Disease"/>
            <person name="Wu L."/>
            <person name="Ma J."/>
        </authorList>
    </citation>
    <scope>NUCLEOTIDE SEQUENCE [LARGE SCALE GENOMIC DNA]</scope>
    <source>
        <strain evidence="6">CCUG 50347</strain>
    </source>
</reference>
<name>A0ABV9REA8_9PSEU</name>
<dbReference type="PROSITE" id="PS50932">
    <property type="entry name" value="HTH_LACI_2"/>
    <property type="match status" value="1"/>
</dbReference>
<dbReference type="PANTHER" id="PTHR30146:SF138">
    <property type="entry name" value="TRANSCRIPTIONAL REGULATORY PROTEIN"/>
    <property type="match status" value="1"/>
</dbReference>
<evidence type="ECO:0000256" key="3">
    <source>
        <dbReference type="ARBA" id="ARBA00023163"/>
    </source>
</evidence>
<dbReference type="GO" id="GO:0003677">
    <property type="term" value="F:DNA binding"/>
    <property type="evidence" value="ECO:0007669"/>
    <property type="project" value="UniProtKB-KW"/>
</dbReference>
<dbReference type="Pfam" id="PF00356">
    <property type="entry name" value="LacI"/>
    <property type="match status" value="1"/>
</dbReference>
<dbReference type="InterPro" id="IPR010982">
    <property type="entry name" value="Lambda_DNA-bd_dom_sf"/>
</dbReference>
<dbReference type="Gene3D" id="3.40.50.2300">
    <property type="match status" value="2"/>
</dbReference>
<keyword evidence="2 5" id="KW-0238">DNA-binding</keyword>